<sequence length="374" mass="41978">MGGRANPAHTGGKLPGHFRSSLGAYPTHVTKLYGTALDADAELKGTNARVSAAAEELTQSSFSSDEKLRGLLDERSRIYDQYTTVWHALLEAGTTLKNPIDNFVSGCERHLLSTSGRSALQLFLDSCKYSTQHEKILQSKLPRQKSKECIADFCQTHVQRVISSLELLARENDVRLYPKSRQELAYGMGTAELYRQTQEELVTFYPSKPGMRPAPDPALNQEWEDAQDDLVDCVSRYNAYFENDHEEEALVAQVNAGRAKSRNDFASQWLHKWLEDYNALQQSTQTYTEVRARAMAAGHDLVEEAAYLGIDPVSHHFEDGTVEDATDSCRDEELNGIDIEGIDAWRFEIPAEALSDDSTAQRSDQEYKQCMDLP</sequence>
<accession>A0AAV9J6T3</accession>
<dbReference type="EMBL" id="JAVFHQ010000062">
    <property type="protein sequence ID" value="KAK4540724.1"/>
    <property type="molecule type" value="Genomic_DNA"/>
</dbReference>
<gene>
    <name evidence="2" type="ORF">LTR36_008939</name>
</gene>
<proteinExistence type="predicted"/>
<comment type="caution">
    <text evidence="2">The sequence shown here is derived from an EMBL/GenBank/DDBJ whole genome shotgun (WGS) entry which is preliminary data.</text>
</comment>
<keyword evidence="3" id="KW-1185">Reference proteome</keyword>
<name>A0AAV9J6T3_9PEZI</name>
<feature type="region of interest" description="Disordered" evidence="1">
    <location>
        <begin position="355"/>
        <end position="374"/>
    </location>
</feature>
<organism evidence="2 3">
    <name type="scientific">Oleoguttula mirabilis</name>
    <dbReference type="NCBI Taxonomy" id="1507867"/>
    <lineage>
        <taxon>Eukaryota</taxon>
        <taxon>Fungi</taxon>
        <taxon>Dikarya</taxon>
        <taxon>Ascomycota</taxon>
        <taxon>Pezizomycotina</taxon>
        <taxon>Dothideomycetes</taxon>
        <taxon>Dothideomycetidae</taxon>
        <taxon>Mycosphaerellales</taxon>
        <taxon>Teratosphaeriaceae</taxon>
        <taxon>Oleoguttula</taxon>
    </lineage>
</organism>
<protein>
    <submittedName>
        <fullName evidence="2">Uncharacterized protein</fullName>
    </submittedName>
</protein>
<feature type="compositionally biased region" description="Basic and acidic residues" evidence="1">
    <location>
        <begin position="363"/>
        <end position="374"/>
    </location>
</feature>
<evidence type="ECO:0000256" key="1">
    <source>
        <dbReference type="SAM" id="MobiDB-lite"/>
    </source>
</evidence>
<dbReference type="AlphaFoldDB" id="A0AAV9J6T3"/>
<dbReference type="Proteomes" id="UP001324427">
    <property type="component" value="Unassembled WGS sequence"/>
</dbReference>
<reference evidence="2 3" key="1">
    <citation type="submission" date="2021-11" db="EMBL/GenBank/DDBJ databases">
        <title>Black yeast isolated from Biological Soil Crust.</title>
        <authorList>
            <person name="Kurbessoian T."/>
        </authorList>
    </citation>
    <scope>NUCLEOTIDE SEQUENCE [LARGE SCALE GENOMIC DNA]</scope>
    <source>
        <strain evidence="2 3">CCFEE 5522</strain>
    </source>
</reference>
<evidence type="ECO:0000313" key="3">
    <source>
        <dbReference type="Proteomes" id="UP001324427"/>
    </source>
</evidence>
<evidence type="ECO:0000313" key="2">
    <source>
        <dbReference type="EMBL" id="KAK4540724.1"/>
    </source>
</evidence>